<protein>
    <submittedName>
        <fullName evidence="1">Uncharacterized protein</fullName>
    </submittedName>
</protein>
<dbReference type="AlphaFoldDB" id="A0A0A9MS96"/>
<sequence>MKFDNPHELTKKTHTYNEKIKYIYLCS</sequence>
<organism evidence="1">
    <name type="scientific">Arundo donax</name>
    <name type="common">Giant reed</name>
    <name type="synonym">Donax arundinaceus</name>
    <dbReference type="NCBI Taxonomy" id="35708"/>
    <lineage>
        <taxon>Eukaryota</taxon>
        <taxon>Viridiplantae</taxon>
        <taxon>Streptophyta</taxon>
        <taxon>Embryophyta</taxon>
        <taxon>Tracheophyta</taxon>
        <taxon>Spermatophyta</taxon>
        <taxon>Magnoliopsida</taxon>
        <taxon>Liliopsida</taxon>
        <taxon>Poales</taxon>
        <taxon>Poaceae</taxon>
        <taxon>PACMAD clade</taxon>
        <taxon>Arundinoideae</taxon>
        <taxon>Arundineae</taxon>
        <taxon>Arundo</taxon>
    </lineage>
</organism>
<name>A0A0A9MS96_ARUDO</name>
<reference evidence="1" key="2">
    <citation type="journal article" date="2015" name="Data Brief">
        <title>Shoot transcriptome of the giant reed, Arundo donax.</title>
        <authorList>
            <person name="Barrero R.A."/>
            <person name="Guerrero F.D."/>
            <person name="Moolhuijzen P."/>
            <person name="Goolsby J.A."/>
            <person name="Tidwell J."/>
            <person name="Bellgard S.E."/>
            <person name="Bellgard M.I."/>
        </authorList>
    </citation>
    <scope>NUCLEOTIDE SEQUENCE</scope>
    <source>
        <tissue evidence="1">Shoot tissue taken approximately 20 cm above the soil surface</tissue>
    </source>
</reference>
<evidence type="ECO:0000313" key="1">
    <source>
        <dbReference type="EMBL" id="JAD17114.1"/>
    </source>
</evidence>
<dbReference type="EMBL" id="GBRH01280781">
    <property type="protein sequence ID" value="JAD17114.1"/>
    <property type="molecule type" value="Transcribed_RNA"/>
</dbReference>
<proteinExistence type="predicted"/>
<reference evidence="1" key="1">
    <citation type="submission" date="2014-09" db="EMBL/GenBank/DDBJ databases">
        <authorList>
            <person name="Magalhaes I.L.F."/>
            <person name="Oliveira U."/>
            <person name="Santos F.R."/>
            <person name="Vidigal T.H.D.A."/>
            <person name="Brescovit A.D."/>
            <person name="Santos A.J."/>
        </authorList>
    </citation>
    <scope>NUCLEOTIDE SEQUENCE</scope>
    <source>
        <tissue evidence="1">Shoot tissue taken approximately 20 cm above the soil surface</tissue>
    </source>
</reference>
<accession>A0A0A9MS96</accession>